<evidence type="ECO:0000256" key="1">
    <source>
        <dbReference type="SAM" id="MobiDB-lite"/>
    </source>
</evidence>
<proteinExistence type="predicted"/>
<organism evidence="2">
    <name type="scientific">Rhizophora mucronata</name>
    <name type="common">Asiatic mangrove</name>
    <dbReference type="NCBI Taxonomy" id="61149"/>
    <lineage>
        <taxon>Eukaryota</taxon>
        <taxon>Viridiplantae</taxon>
        <taxon>Streptophyta</taxon>
        <taxon>Embryophyta</taxon>
        <taxon>Tracheophyta</taxon>
        <taxon>Spermatophyta</taxon>
        <taxon>Magnoliopsida</taxon>
        <taxon>eudicotyledons</taxon>
        <taxon>Gunneridae</taxon>
        <taxon>Pentapetalae</taxon>
        <taxon>rosids</taxon>
        <taxon>fabids</taxon>
        <taxon>Malpighiales</taxon>
        <taxon>Rhizophoraceae</taxon>
        <taxon>Rhizophora</taxon>
    </lineage>
</organism>
<evidence type="ECO:0000313" key="2">
    <source>
        <dbReference type="EMBL" id="MBX64709.1"/>
    </source>
</evidence>
<feature type="region of interest" description="Disordered" evidence="1">
    <location>
        <begin position="1"/>
        <end position="36"/>
    </location>
</feature>
<dbReference type="EMBL" id="GGEC01084225">
    <property type="protein sequence ID" value="MBX64709.1"/>
    <property type="molecule type" value="Transcribed_RNA"/>
</dbReference>
<sequence>MPSDLSGISPSPQLSSQALTICSYDPNISSENSPSE</sequence>
<reference evidence="2" key="1">
    <citation type="submission" date="2018-02" db="EMBL/GenBank/DDBJ databases">
        <title>Rhizophora mucronata_Transcriptome.</title>
        <authorList>
            <person name="Meera S.P."/>
            <person name="Sreeshan A."/>
            <person name="Augustine A."/>
        </authorList>
    </citation>
    <scope>NUCLEOTIDE SEQUENCE</scope>
    <source>
        <tissue evidence="2">Leaf</tissue>
    </source>
</reference>
<protein>
    <submittedName>
        <fullName evidence="2">Uncharacterized protein</fullName>
    </submittedName>
</protein>
<name>A0A2P2QCQ2_RHIMU</name>
<accession>A0A2P2QCQ2</accession>
<dbReference type="AlphaFoldDB" id="A0A2P2QCQ2"/>